<evidence type="ECO:0000256" key="1">
    <source>
        <dbReference type="SAM" id="MobiDB-lite"/>
    </source>
</evidence>
<dbReference type="Proteomes" id="UP000054558">
    <property type="component" value="Unassembled WGS sequence"/>
</dbReference>
<organism evidence="2 3">
    <name type="scientific">Klebsormidium nitens</name>
    <name type="common">Green alga</name>
    <name type="synonym">Ulothrix nitens</name>
    <dbReference type="NCBI Taxonomy" id="105231"/>
    <lineage>
        <taxon>Eukaryota</taxon>
        <taxon>Viridiplantae</taxon>
        <taxon>Streptophyta</taxon>
        <taxon>Klebsormidiophyceae</taxon>
        <taxon>Klebsormidiales</taxon>
        <taxon>Klebsormidiaceae</taxon>
        <taxon>Klebsormidium</taxon>
    </lineage>
</organism>
<accession>A0A1Y1IJR9</accession>
<sequence>MAVEFSEVTHDAALLPSVTTGGPSLPTVQQAYFGSGVSMDVGPADGMTTPLKSKPPRAPSSQATRTPRRAFDQANPSAPSSPSIKVAQSPIRASPRQAYKERSRVFSSWTRVGPRRDGGSSTMSPTREKSGSEPVSLQNSFNALLKLETGEAEPVPEPEKRESAPPFTSVFVQNISRREIIYQLPLLKAETVSAFVGRVSTRFDLPEVRGRKVELRLQSHSLPISSLDASLETTSVRPGETVEFEAYLKCSRKSHLQPLSFFSMLKGGRLSKACIECDQSGKSGEVRERKGGTAPPPQGVPSGERWCAGCKTFNAEAEFGKKKNCKTCYLRSEKNNKARAEKKRAQKQGAPDQTAAEEVEFGVAQVPLAPGVVTPAVPEAETVPVMKDDAEGAPVVKSSRAGTVEMPVEVLTFASEEEFEAWKTKQETSGGIDLLSHRDQPSKLIDTGLPSFIAQDPTTWVVKSSVCIRSNATFRFREFKCMCHGKSKARSLRNQPKRGAVKVVAGTSKAVGGETAQDVFLRQAKEDEERGRRQARKGAEVLSLSGSLGRIYLRAEKPTPTERPG</sequence>
<proteinExistence type="predicted"/>
<keyword evidence="3" id="KW-1185">Reference proteome</keyword>
<feature type="region of interest" description="Disordered" evidence="1">
    <location>
        <begin position="1"/>
        <end position="136"/>
    </location>
</feature>
<gene>
    <name evidence="2" type="ORF">KFL_004230110</name>
</gene>
<protein>
    <submittedName>
        <fullName evidence="2">Uncharacterized protein</fullName>
    </submittedName>
</protein>
<name>A0A1Y1IJR9_KLENI</name>
<reference evidence="2 3" key="1">
    <citation type="journal article" date="2014" name="Nat. Commun.">
        <title>Klebsormidium flaccidum genome reveals primary factors for plant terrestrial adaptation.</title>
        <authorList>
            <person name="Hori K."/>
            <person name="Maruyama F."/>
            <person name="Fujisawa T."/>
            <person name="Togashi T."/>
            <person name="Yamamoto N."/>
            <person name="Seo M."/>
            <person name="Sato S."/>
            <person name="Yamada T."/>
            <person name="Mori H."/>
            <person name="Tajima N."/>
            <person name="Moriyama T."/>
            <person name="Ikeuchi M."/>
            <person name="Watanabe M."/>
            <person name="Wada H."/>
            <person name="Kobayashi K."/>
            <person name="Saito M."/>
            <person name="Masuda T."/>
            <person name="Sasaki-Sekimoto Y."/>
            <person name="Mashiguchi K."/>
            <person name="Awai K."/>
            <person name="Shimojima M."/>
            <person name="Masuda S."/>
            <person name="Iwai M."/>
            <person name="Nobusawa T."/>
            <person name="Narise T."/>
            <person name="Kondo S."/>
            <person name="Saito H."/>
            <person name="Sato R."/>
            <person name="Murakawa M."/>
            <person name="Ihara Y."/>
            <person name="Oshima-Yamada Y."/>
            <person name="Ohtaka K."/>
            <person name="Satoh M."/>
            <person name="Sonobe K."/>
            <person name="Ishii M."/>
            <person name="Ohtani R."/>
            <person name="Kanamori-Sato M."/>
            <person name="Honoki R."/>
            <person name="Miyazaki D."/>
            <person name="Mochizuki H."/>
            <person name="Umetsu J."/>
            <person name="Higashi K."/>
            <person name="Shibata D."/>
            <person name="Kamiya Y."/>
            <person name="Sato N."/>
            <person name="Nakamura Y."/>
            <person name="Tabata S."/>
            <person name="Ida S."/>
            <person name="Kurokawa K."/>
            <person name="Ohta H."/>
        </authorList>
    </citation>
    <scope>NUCLEOTIDE SEQUENCE [LARGE SCALE GENOMIC DNA]</scope>
    <source>
        <strain evidence="2 3">NIES-2285</strain>
    </source>
</reference>
<feature type="compositionally biased region" description="Polar residues" evidence="1">
    <location>
        <begin position="74"/>
        <end position="83"/>
    </location>
</feature>
<dbReference type="AlphaFoldDB" id="A0A1Y1IJR9"/>
<dbReference type="EMBL" id="DF237372">
    <property type="protein sequence ID" value="GAQ88388.1"/>
    <property type="molecule type" value="Genomic_DNA"/>
</dbReference>
<feature type="compositionally biased region" description="Polar residues" evidence="1">
    <location>
        <begin position="17"/>
        <end position="32"/>
    </location>
</feature>
<evidence type="ECO:0000313" key="2">
    <source>
        <dbReference type="EMBL" id="GAQ88388.1"/>
    </source>
</evidence>
<evidence type="ECO:0000313" key="3">
    <source>
        <dbReference type="Proteomes" id="UP000054558"/>
    </source>
</evidence>